<dbReference type="RefSeq" id="WP_188072090.1">
    <property type="nucleotide sequence ID" value="NZ_BSPS01000037.1"/>
</dbReference>
<dbReference type="GO" id="GO:0042834">
    <property type="term" value="F:peptidoglycan binding"/>
    <property type="evidence" value="ECO:0007669"/>
    <property type="project" value="InterPro"/>
</dbReference>
<keyword evidence="1" id="KW-0812">Transmembrane</keyword>
<organism evidence="3 4">
    <name type="scientific">Sphingobium jiangsuense</name>
    <dbReference type="NCBI Taxonomy" id="870476"/>
    <lineage>
        <taxon>Bacteria</taxon>
        <taxon>Pseudomonadati</taxon>
        <taxon>Pseudomonadota</taxon>
        <taxon>Alphaproteobacteria</taxon>
        <taxon>Sphingomonadales</taxon>
        <taxon>Sphingomonadaceae</taxon>
        <taxon>Sphingobium</taxon>
    </lineage>
</organism>
<evidence type="ECO:0000313" key="4">
    <source>
        <dbReference type="Proteomes" id="UP000571950"/>
    </source>
</evidence>
<name>A0A7W6BKA2_9SPHN</name>
<feature type="transmembrane region" description="Helical" evidence="1">
    <location>
        <begin position="37"/>
        <end position="58"/>
    </location>
</feature>
<dbReference type="EMBL" id="JACIDT010000007">
    <property type="protein sequence ID" value="MBB3926582.1"/>
    <property type="molecule type" value="Genomic_DNA"/>
</dbReference>
<evidence type="ECO:0000259" key="2">
    <source>
        <dbReference type="Pfam" id="PF05036"/>
    </source>
</evidence>
<gene>
    <name evidence="3" type="ORF">GGR43_002302</name>
</gene>
<sequence length="242" mass="24943">MTTGRNDTLALDDEDRLPWLEPAYDAEENDEVSLGRLGMLVLAGLLLIGVVVGGVWLVRGHLGGGGEGELIKAPAEGYKIRAADADAKKFQGEGDASFATSEGLDRGARIDPSRLPEAPIVAGSAAKAPATDKSAAAAAAKKVETAVADRTGERAQTPATAASPQMAGGAIQLGAYGSEALAKDAWSRFSKRFDYLAALSYSVQPVTVGGAKFYRLRAHAGKDAGTLCGKLKVAGESCLVVN</sequence>
<evidence type="ECO:0000313" key="3">
    <source>
        <dbReference type="EMBL" id="MBB3926582.1"/>
    </source>
</evidence>
<comment type="caution">
    <text evidence="3">The sequence shown here is derived from an EMBL/GenBank/DDBJ whole genome shotgun (WGS) entry which is preliminary data.</text>
</comment>
<evidence type="ECO:0000256" key="1">
    <source>
        <dbReference type="SAM" id="Phobius"/>
    </source>
</evidence>
<keyword evidence="1" id="KW-1133">Transmembrane helix</keyword>
<protein>
    <recommendedName>
        <fullName evidence="2">SPOR domain-containing protein</fullName>
    </recommendedName>
</protein>
<dbReference type="Proteomes" id="UP000571950">
    <property type="component" value="Unassembled WGS sequence"/>
</dbReference>
<feature type="domain" description="SPOR" evidence="2">
    <location>
        <begin position="170"/>
        <end position="241"/>
    </location>
</feature>
<dbReference type="AlphaFoldDB" id="A0A7W6BKA2"/>
<dbReference type="Pfam" id="PF05036">
    <property type="entry name" value="SPOR"/>
    <property type="match status" value="1"/>
</dbReference>
<keyword evidence="1" id="KW-0472">Membrane</keyword>
<accession>A0A7W6BKA2</accession>
<keyword evidence="4" id="KW-1185">Reference proteome</keyword>
<proteinExistence type="predicted"/>
<dbReference type="InterPro" id="IPR007730">
    <property type="entry name" value="SPOR-like_dom"/>
</dbReference>
<reference evidence="3 4" key="1">
    <citation type="submission" date="2020-08" db="EMBL/GenBank/DDBJ databases">
        <title>Genomic Encyclopedia of Type Strains, Phase IV (KMG-IV): sequencing the most valuable type-strain genomes for metagenomic binning, comparative biology and taxonomic classification.</title>
        <authorList>
            <person name="Goeker M."/>
        </authorList>
    </citation>
    <scope>NUCLEOTIDE SEQUENCE [LARGE SCALE GENOMIC DNA]</scope>
    <source>
        <strain evidence="3 4">DSM 26189</strain>
    </source>
</reference>